<organism evidence="2 3">
    <name type="scientific">Methylobacterium radiodurans</name>
    <dbReference type="NCBI Taxonomy" id="2202828"/>
    <lineage>
        <taxon>Bacteria</taxon>
        <taxon>Pseudomonadati</taxon>
        <taxon>Pseudomonadota</taxon>
        <taxon>Alphaproteobacteria</taxon>
        <taxon>Hyphomicrobiales</taxon>
        <taxon>Methylobacteriaceae</taxon>
        <taxon>Methylobacterium</taxon>
    </lineage>
</organism>
<feature type="signal peptide" evidence="1">
    <location>
        <begin position="1"/>
        <end position="21"/>
    </location>
</feature>
<protein>
    <submittedName>
        <fullName evidence="2">Uncharacterized protein</fullName>
    </submittedName>
</protein>
<evidence type="ECO:0000313" key="2">
    <source>
        <dbReference type="EMBL" id="AWN35127.1"/>
    </source>
</evidence>
<name>A0A2U8VNE7_9HYPH</name>
<accession>A0A2U8VNE7</accession>
<proteinExistence type="predicted"/>
<evidence type="ECO:0000256" key="1">
    <source>
        <dbReference type="SAM" id="SignalP"/>
    </source>
</evidence>
<feature type="chain" id="PRO_5015992816" evidence="1">
    <location>
        <begin position="22"/>
        <end position="183"/>
    </location>
</feature>
<dbReference type="KEGG" id="meti:DK427_04695"/>
<dbReference type="AlphaFoldDB" id="A0A2U8VNE7"/>
<dbReference type="RefSeq" id="WP_109950258.1">
    <property type="nucleotide sequence ID" value="NZ_CP029551.1"/>
</dbReference>
<gene>
    <name evidence="2" type="ORF">DK427_04695</name>
</gene>
<keyword evidence="1" id="KW-0732">Signal</keyword>
<keyword evidence="3" id="KW-1185">Reference proteome</keyword>
<dbReference type="EMBL" id="CP029551">
    <property type="protein sequence ID" value="AWN35127.1"/>
    <property type="molecule type" value="Genomic_DNA"/>
</dbReference>
<reference evidence="2 3" key="1">
    <citation type="submission" date="2018-05" db="EMBL/GenBank/DDBJ databases">
        <title>Complete Genome Sequence of Methylobacterium sp. 17Sr1-43.</title>
        <authorList>
            <person name="Srinivasan S."/>
        </authorList>
    </citation>
    <scope>NUCLEOTIDE SEQUENCE [LARGE SCALE GENOMIC DNA]</scope>
    <source>
        <strain evidence="2 3">17Sr1-43</strain>
    </source>
</reference>
<dbReference type="Proteomes" id="UP000246058">
    <property type="component" value="Chromosome"/>
</dbReference>
<dbReference type="OrthoDB" id="7987888at2"/>
<evidence type="ECO:0000313" key="3">
    <source>
        <dbReference type="Proteomes" id="UP000246058"/>
    </source>
</evidence>
<sequence>MRLVRSCLAACLVLTPFGAKAWDMMGTKRIELRTRDGDIIPVGSVTFEPDGPGSRFKLALDLTDFRDHFLSMREFKCAEGPELQCYVPYPYKNPATVTRADLSWLEHSLIFFFKAPTDYGAKLANGLYYTMRVTDAGIVGTPQSVDLNEIAAPPGNLDVPPLGPESRSDIEPRARWIEGLFIR</sequence>